<dbReference type="InterPro" id="IPR011048">
    <property type="entry name" value="Haem_d1_sf"/>
</dbReference>
<dbReference type="NCBIfam" id="NF038117">
    <property type="entry name" value="choice_anch_I"/>
    <property type="match status" value="1"/>
</dbReference>
<evidence type="ECO:0000259" key="6">
    <source>
        <dbReference type="SMART" id="SM00237"/>
    </source>
</evidence>
<dbReference type="PANTHER" id="PTHR46928:SF1">
    <property type="entry name" value="MESENCHYME-SPECIFIC CELL SURFACE GLYCOPROTEIN"/>
    <property type="match status" value="1"/>
</dbReference>
<evidence type="ECO:0000256" key="4">
    <source>
        <dbReference type="SAM" id="MobiDB-lite"/>
    </source>
</evidence>
<dbReference type="InterPro" id="IPR015943">
    <property type="entry name" value="WD40/YVTN_repeat-like_dom_sf"/>
</dbReference>
<dbReference type="PANTHER" id="PTHR46928">
    <property type="entry name" value="MESENCHYME-SPECIFIC CELL SURFACE GLYCOPROTEIN"/>
    <property type="match status" value="1"/>
</dbReference>
<sequence>MRPLLLSGPKIGLFLLTACTAPAAAQSLRQGFESSATDTWGFIATPATYNFPSLTDIWAPVATVGTTGSSSVQAAPSAGALLWGMQDLQNPVTNDLAVWHYLDFTPVAIQTGATAANQVSFKFFSNGFDASDSLAYAVAFDNGTSWPAPKTYTQLSKDTRAYQTVTVAMPATATHVRLRLAAKQNGNDDWAAWDEVELGRSTGTPPVVVPTLSLASATVVVNENAGTVSIPVSITNPSATTATTVELALVPGLGTATAGQDFAYAATQTLTFPAIANGTQTLTIPITDDALTEGAEYFTLRLQNPTNATLTAGATEVLVYIKDNESAAPTQTRNLTLNRLGSYQNGAAGTNSAEIVAHDPSTQRLYVANSIGGKLDILGLGAAGGLTAVASIDIKPYGGINSVAVRGGVVACAIENTDPQQNGSVVFFDQNGAFLKQVTVGALPDMITFSPNGQLILTANEGEPKSDYSVDPEGSVSVIDYSGGVAGVTQASVTTVGFTGYNGQAAALRQQGIRIYGGTAAAPSTVAQDFEPEYVAVAANSQTAYITLQENNTIATLDLTTKPYTFTALRPVGYQDHAQAGFALDASDQTSDVLLANWPIKGMRLPDALATFEVAGQRYLITANEGDAREYSALTEAVRLSDAGYVLDATRFPQAALLKNAQALGRLNVTNKLGDTDGDGDFDEIYAFGGRSFSIFNAASGALVHDSGDLLERLTSTDATYGAIFNASNTTGTPARKNRSDDKGPEPEGVTTGLIRDTTYAFVSLERIGGVAVFNVNDPASPKLVQYVNNRSLTAGTGDQGPEGLVFISAPNSPTGQPLLLLANEVSSTVSVYGIQTRGTVTATAAARHAAPLQLYPNPTQGRVQLSRPVSGTLHDALGRPVRTLRQATRLETAGLAPGVYVLRAEDGASSKLVVR</sequence>
<feature type="domain" description="Calx-beta" evidence="6">
    <location>
        <begin position="202"/>
        <end position="303"/>
    </location>
</feature>
<evidence type="ECO:0000256" key="3">
    <source>
        <dbReference type="ARBA" id="ARBA00022837"/>
    </source>
</evidence>
<evidence type="ECO:0000256" key="2">
    <source>
        <dbReference type="ARBA" id="ARBA00022737"/>
    </source>
</evidence>
<dbReference type="GO" id="GO:0007154">
    <property type="term" value="P:cell communication"/>
    <property type="evidence" value="ECO:0007669"/>
    <property type="project" value="InterPro"/>
</dbReference>
<evidence type="ECO:0000313" key="7">
    <source>
        <dbReference type="EMBL" id="RSK44611.1"/>
    </source>
</evidence>
<dbReference type="GO" id="GO:0016020">
    <property type="term" value="C:membrane"/>
    <property type="evidence" value="ECO:0007669"/>
    <property type="project" value="InterPro"/>
</dbReference>
<dbReference type="Gene3D" id="2.60.40.2030">
    <property type="match status" value="1"/>
</dbReference>
<evidence type="ECO:0000256" key="1">
    <source>
        <dbReference type="ARBA" id="ARBA00022729"/>
    </source>
</evidence>
<dbReference type="Gene3D" id="2.130.10.10">
    <property type="entry name" value="YVTN repeat-like/Quinoprotein amine dehydrogenase"/>
    <property type="match status" value="1"/>
</dbReference>
<dbReference type="SUPFAM" id="SSF141072">
    <property type="entry name" value="CalX-like"/>
    <property type="match status" value="1"/>
</dbReference>
<dbReference type="InterPro" id="IPR052956">
    <property type="entry name" value="Mesenchyme-surface_protein"/>
</dbReference>
<protein>
    <submittedName>
        <fullName evidence="7">Alkaline phosphatase</fullName>
    </submittedName>
</protein>
<keyword evidence="2" id="KW-0677">Repeat</keyword>
<dbReference type="SUPFAM" id="SSF51004">
    <property type="entry name" value="C-terminal (heme d1) domain of cytochrome cd1-nitrite reductase"/>
    <property type="match status" value="1"/>
</dbReference>
<dbReference type="EMBL" id="RWIU01000002">
    <property type="protein sequence ID" value="RSK44611.1"/>
    <property type="molecule type" value="Genomic_DNA"/>
</dbReference>
<dbReference type="RefSeq" id="WP_125436764.1">
    <property type="nucleotide sequence ID" value="NZ_RWIU01000002.1"/>
</dbReference>
<keyword evidence="1 5" id="KW-0732">Signal</keyword>
<keyword evidence="3" id="KW-0106">Calcium</keyword>
<accession>A0A428KDU9</accession>
<reference evidence="7 8" key="1">
    <citation type="submission" date="2018-12" db="EMBL/GenBank/DDBJ databases">
        <authorList>
            <person name="Feng G."/>
            <person name="Zhu H."/>
        </authorList>
    </citation>
    <scope>NUCLEOTIDE SEQUENCE [LARGE SCALE GENOMIC DNA]</scope>
    <source>
        <strain evidence="7 8">LMG 26000</strain>
    </source>
</reference>
<dbReference type="InterPro" id="IPR003644">
    <property type="entry name" value="Calx_beta"/>
</dbReference>
<dbReference type="Pfam" id="PF22494">
    <property type="entry name" value="choice_anch_I"/>
    <property type="match status" value="1"/>
</dbReference>
<dbReference type="Pfam" id="PF03160">
    <property type="entry name" value="Calx-beta"/>
    <property type="match status" value="1"/>
</dbReference>
<dbReference type="Proteomes" id="UP000270291">
    <property type="component" value="Unassembled WGS sequence"/>
</dbReference>
<dbReference type="InterPro" id="IPR038081">
    <property type="entry name" value="CalX-like_sf"/>
</dbReference>
<feature type="region of interest" description="Disordered" evidence="4">
    <location>
        <begin position="725"/>
        <end position="751"/>
    </location>
</feature>
<dbReference type="InterPro" id="IPR055188">
    <property type="entry name" value="Choice_anch_I"/>
</dbReference>
<proteinExistence type="predicted"/>
<evidence type="ECO:0000313" key="8">
    <source>
        <dbReference type="Proteomes" id="UP000270291"/>
    </source>
</evidence>
<organism evidence="7 8">
    <name type="scientific">Hymenobacter perfusus</name>
    <dbReference type="NCBI Taxonomy" id="1236770"/>
    <lineage>
        <taxon>Bacteria</taxon>
        <taxon>Pseudomonadati</taxon>
        <taxon>Bacteroidota</taxon>
        <taxon>Cytophagia</taxon>
        <taxon>Cytophagales</taxon>
        <taxon>Hymenobacteraceae</taxon>
        <taxon>Hymenobacter</taxon>
    </lineage>
</organism>
<feature type="chain" id="PRO_5019148764" evidence="5">
    <location>
        <begin position="26"/>
        <end position="916"/>
    </location>
</feature>
<comment type="caution">
    <text evidence="7">The sequence shown here is derived from an EMBL/GenBank/DDBJ whole genome shotgun (WGS) entry which is preliminary data.</text>
</comment>
<dbReference type="OrthoDB" id="9803927at2"/>
<dbReference type="SMART" id="SM00237">
    <property type="entry name" value="Calx_beta"/>
    <property type="match status" value="1"/>
</dbReference>
<evidence type="ECO:0000256" key="5">
    <source>
        <dbReference type="SAM" id="SignalP"/>
    </source>
</evidence>
<dbReference type="AlphaFoldDB" id="A0A428KDU9"/>
<feature type="signal peptide" evidence="5">
    <location>
        <begin position="1"/>
        <end position="25"/>
    </location>
</feature>
<name>A0A428KDU9_9BACT</name>
<gene>
    <name evidence="7" type="ORF">EI293_08840</name>
</gene>
<keyword evidence="8" id="KW-1185">Reference proteome</keyword>